<name>A0AAN7SY43_9EURO</name>
<dbReference type="AlphaFoldDB" id="A0AAN7SY43"/>
<dbReference type="SUPFAM" id="SSF54160">
    <property type="entry name" value="Chromo domain-like"/>
    <property type="match status" value="2"/>
</dbReference>
<gene>
    <name evidence="6" type="ORF">LTR05_006255</name>
</gene>
<comment type="subcellular location">
    <subcellularLocation>
        <location evidence="1">Nucleus</location>
    </subcellularLocation>
</comment>
<comment type="subunit">
    <text evidence="2">Component of the NuA4 histone acetyltransferase complex.</text>
</comment>
<dbReference type="Gene3D" id="2.40.50.40">
    <property type="match status" value="2"/>
</dbReference>
<feature type="region of interest" description="Disordered" evidence="4">
    <location>
        <begin position="1"/>
        <end position="82"/>
    </location>
</feature>
<feature type="domain" description="Chromo" evidence="5">
    <location>
        <begin position="80"/>
        <end position="143"/>
    </location>
</feature>
<sequence>MPPLLSDNSDDEGVNGVSGHTESRVEADVEVKDQLKDDLMTDVEETNGAKAAQEEKERVSPTASVQGDDDDEEEDEEEAYEVEAIHDHEFRKKGKQYVLLYNVKWKNYPTSENTLEPEENLVGSRDILAKYHHKIGGAPQPPTGGGDLKKKSSRKSLRTDSQASATEDSPAPPAKRQKRTKDESDAEDDDDGGEDFTSSWQPKSNNWEIDIKEIRTVERETSGDLYIFIVFKNGKKSRVKNGVVRKKCPQRLLDFYEKHLSV</sequence>
<dbReference type="Pfam" id="PF00385">
    <property type="entry name" value="Chromo"/>
    <property type="match status" value="1"/>
</dbReference>
<evidence type="ECO:0000256" key="2">
    <source>
        <dbReference type="ARBA" id="ARBA00011353"/>
    </source>
</evidence>
<dbReference type="SMART" id="SM00300">
    <property type="entry name" value="ChSh"/>
    <property type="match status" value="1"/>
</dbReference>
<dbReference type="SMART" id="SM00298">
    <property type="entry name" value="CHROMO"/>
    <property type="match status" value="1"/>
</dbReference>
<organism evidence="6 7">
    <name type="scientific">Lithohypha guttulata</name>
    <dbReference type="NCBI Taxonomy" id="1690604"/>
    <lineage>
        <taxon>Eukaryota</taxon>
        <taxon>Fungi</taxon>
        <taxon>Dikarya</taxon>
        <taxon>Ascomycota</taxon>
        <taxon>Pezizomycotina</taxon>
        <taxon>Eurotiomycetes</taxon>
        <taxon>Chaetothyriomycetidae</taxon>
        <taxon>Chaetothyriales</taxon>
        <taxon>Trichomeriaceae</taxon>
        <taxon>Lithohypha</taxon>
    </lineage>
</organism>
<feature type="compositionally biased region" description="Acidic residues" evidence="4">
    <location>
        <begin position="67"/>
        <end position="81"/>
    </location>
</feature>
<protein>
    <recommendedName>
        <fullName evidence="5">Chromo domain-containing protein</fullName>
    </recommendedName>
</protein>
<dbReference type="PROSITE" id="PS50013">
    <property type="entry name" value="CHROMO_2"/>
    <property type="match status" value="1"/>
</dbReference>
<evidence type="ECO:0000313" key="6">
    <source>
        <dbReference type="EMBL" id="KAK5083750.1"/>
    </source>
</evidence>
<dbReference type="InterPro" id="IPR051219">
    <property type="entry name" value="Heterochromatin_chromo-domain"/>
</dbReference>
<dbReference type="InterPro" id="IPR008251">
    <property type="entry name" value="Chromo_shadow_dom"/>
</dbReference>
<comment type="caution">
    <text evidence="6">The sequence shown here is derived from an EMBL/GenBank/DDBJ whole genome shotgun (WGS) entry which is preliminary data.</text>
</comment>
<dbReference type="GO" id="GO:0006338">
    <property type="term" value="P:chromatin remodeling"/>
    <property type="evidence" value="ECO:0007669"/>
    <property type="project" value="UniProtKB-ARBA"/>
</dbReference>
<accession>A0AAN7SY43</accession>
<dbReference type="InterPro" id="IPR023780">
    <property type="entry name" value="Chromo_domain"/>
</dbReference>
<dbReference type="Proteomes" id="UP001309876">
    <property type="component" value="Unassembled WGS sequence"/>
</dbReference>
<dbReference type="EMBL" id="JAVRRJ010000006">
    <property type="protein sequence ID" value="KAK5083750.1"/>
    <property type="molecule type" value="Genomic_DNA"/>
</dbReference>
<dbReference type="InterPro" id="IPR000953">
    <property type="entry name" value="Chromo/chromo_shadow_dom"/>
</dbReference>
<keyword evidence="7" id="KW-1185">Reference proteome</keyword>
<feature type="compositionally biased region" description="Acidic residues" evidence="4">
    <location>
        <begin position="184"/>
        <end position="194"/>
    </location>
</feature>
<feature type="region of interest" description="Disordered" evidence="4">
    <location>
        <begin position="132"/>
        <end position="202"/>
    </location>
</feature>
<evidence type="ECO:0000256" key="1">
    <source>
        <dbReference type="ARBA" id="ARBA00004123"/>
    </source>
</evidence>
<evidence type="ECO:0000259" key="5">
    <source>
        <dbReference type="PROSITE" id="PS50013"/>
    </source>
</evidence>
<evidence type="ECO:0000313" key="7">
    <source>
        <dbReference type="Proteomes" id="UP001309876"/>
    </source>
</evidence>
<dbReference type="Pfam" id="PF01393">
    <property type="entry name" value="Chromo_shadow"/>
    <property type="match status" value="1"/>
</dbReference>
<evidence type="ECO:0000256" key="4">
    <source>
        <dbReference type="SAM" id="MobiDB-lite"/>
    </source>
</evidence>
<feature type="compositionally biased region" description="Basic and acidic residues" evidence="4">
    <location>
        <begin position="21"/>
        <end position="39"/>
    </location>
</feature>
<dbReference type="InterPro" id="IPR016197">
    <property type="entry name" value="Chromo-like_dom_sf"/>
</dbReference>
<reference evidence="6 7" key="1">
    <citation type="submission" date="2023-08" db="EMBL/GenBank/DDBJ databases">
        <title>Black Yeasts Isolated from many extreme environments.</title>
        <authorList>
            <person name="Coleine C."/>
            <person name="Stajich J.E."/>
            <person name="Selbmann L."/>
        </authorList>
    </citation>
    <scope>NUCLEOTIDE SEQUENCE [LARGE SCALE GENOMIC DNA]</scope>
    <source>
        <strain evidence="6 7">CCFEE 5910</strain>
    </source>
</reference>
<dbReference type="PANTHER" id="PTHR22812">
    <property type="entry name" value="CHROMOBOX PROTEIN"/>
    <property type="match status" value="1"/>
</dbReference>
<proteinExistence type="predicted"/>
<dbReference type="CDD" id="cd00024">
    <property type="entry name" value="CD_CSD"/>
    <property type="match status" value="1"/>
</dbReference>
<evidence type="ECO:0000256" key="3">
    <source>
        <dbReference type="ARBA" id="ARBA00023242"/>
    </source>
</evidence>
<keyword evidence="3" id="KW-0539">Nucleus</keyword>
<dbReference type="GO" id="GO:0005634">
    <property type="term" value="C:nucleus"/>
    <property type="evidence" value="ECO:0007669"/>
    <property type="project" value="UniProtKB-SubCell"/>
</dbReference>